<dbReference type="RefSeq" id="WP_169606556.1">
    <property type="nucleotide sequence ID" value="NZ_CP051682.1"/>
</dbReference>
<dbReference type="InterPro" id="IPR014729">
    <property type="entry name" value="Rossmann-like_a/b/a_fold"/>
</dbReference>
<proteinExistence type="inferred from homology"/>
<sequence length="289" mass="32245">MKTIAVLTDLTAKGEHAAFYALHLAQHLHANILLYNAFTVPSADPMAAQIAWPMEDFDELQNDTENELNLLVKKLEVELTASPAYAFKPVIDCRCHDGALNLHLDELLNNRDIVMLVIGSHKKGLSAWLMGNHMRSVIDNVTVPVLMVPENCSFKSIHKITFPTDLMPADIDLVHAVAHLAKPFGASLLLAHICPASEEAQIPVKKFLEEVTNKIDYAHIYYRNVCDADLHDGLNWLANQAAADLLVMVHRNKGWLDQLLNRSNTLKVAEQISIPLLVFPYPVPKLPVF</sequence>
<evidence type="ECO:0000259" key="2">
    <source>
        <dbReference type="Pfam" id="PF00582"/>
    </source>
</evidence>
<gene>
    <name evidence="3" type="ORF">HH214_06510</name>
</gene>
<evidence type="ECO:0000313" key="4">
    <source>
        <dbReference type="Proteomes" id="UP000503278"/>
    </source>
</evidence>
<accession>A0A7L5DZA4</accession>
<evidence type="ECO:0000256" key="1">
    <source>
        <dbReference type="ARBA" id="ARBA00008791"/>
    </source>
</evidence>
<reference evidence="3 4" key="1">
    <citation type="submission" date="2020-04" db="EMBL/GenBank/DDBJ databases">
        <title>Genome sequencing of novel species.</title>
        <authorList>
            <person name="Heo J."/>
            <person name="Kim S.-J."/>
            <person name="Kim J.-S."/>
            <person name="Hong S.-B."/>
            <person name="Kwon S.-W."/>
        </authorList>
    </citation>
    <scope>NUCLEOTIDE SEQUENCE [LARGE SCALE GENOMIC DNA]</scope>
    <source>
        <strain evidence="3 4">F39-2</strain>
    </source>
</reference>
<evidence type="ECO:0000313" key="3">
    <source>
        <dbReference type="EMBL" id="QJD95548.1"/>
    </source>
</evidence>
<dbReference type="Pfam" id="PF00582">
    <property type="entry name" value="Usp"/>
    <property type="match status" value="2"/>
</dbReference>
<name>A0A7L5DZA4_9SPHI</name>
<dbReference type="PANTHER" id="PTHR46268">
    <property type="entry name" value="STRESS RESPONSE PROTEIN NHAX"/>
    <property type="match status" value="1"/>
</dbReference>
<dbReference type="KEGG" id="mrob:HH214_06510"/>
<dbReference type="Proteomes" id="UP000503278">
    <property type="component" value="Chromosome"/>
</dbReference>
<dbReference type="AlphaFoldDB" id="A0A7L5DZA4"/>
<comment type="similarity">
    <text evidence="1">Belongs to the universal stress protein A family.</text>
</comment>
<dbReference type="InterPro" id="IPR006016">
    <property type="entry name" value="UspA"/>
</dbReference>
<protein>
    <submittedName>
        <fullName evidence="3">Universal stress protein</fullName>
    </submittedName>
</protein>
<dbReference type="Gene3D" id="3.40.50.620">
    <property type="entry name" value="HUPs"/>
    <property type="match status" value="2"/>
</dbReference>
<dbReference type="SUPFAM" id="SSF52402">
    <property type="entry name" value="Adenine nucleotide alpha hydrolases-like"/>
    <property type="match status" value="2"/>
</dbReference>
<dbReference type="PANTHER" id="PTHR46268:SF6">
    <property type="entry name" value="UNIVERSAL STRESS PROTEIN UP12"/>
    <property type="match status" value="1"/>
</dbReference>
<keyword evidence="4" id="KW-1185">Reference proteome</keyword>
<dbReference type="EMBL" id="CP051682">
    <property type="protein sequence ID" value="QJD95548.1"/>
    <property type="molecule type" value="Genomic_DNA"/>
</dbReference>
<organism evidence="3 4">
    <name type="scientific">Mucilaginibacter robiniae</name>
    <dbReference type="NCBI Taxonomy" id="2728022"/>
    <lineage>
        <taxon>Bacteria</taxon>
        <taxon>Pseudomonadati</taxon>
        <taxon>Bacteroidota</taxon>
        <taxon>Sphingobacteriia</taxon>
        <taxon>Sphingobacteriales</taxon>
        <taxon>Sphingobacteriaceae</taxon>
        <taxon>Mucilaginibacter</taxon>
    </lineage>
</organism>
<feature type="domain" description="UspA" evidence="2">
    <location>
        <begin position="1"/>
        <end position="149"/>
    </location>
</feature>
<feature type="domain" description="UspA" evidence="2">
    <location>
        <begin position="158"/>
        <end position="280"/>
    </location>
</feature>
<dbReference type="CDD" id="cd00293">
    <property type="entry name" value="USP-like"/>
    <property type="match status" value="1"/>
</dbReference>